<dbReference type="Gene3D" id="1.10.10.10">
    <property type="entry name" value="Winged helix-like DNA-binding domain superfamily/Winged helix DNA-binding domain"/>
    <property type="match status" value="1"/>
</dbReference>
<accession>A0A919X8E0</accession>
<comment type="similarity">
    <text evidence="1">Belongs to the LysR transcriptional regulatory family.</text>
</comment>
<evidence type="ECO:0000256" key="1">
    <source>
        <dbReference type="ARBA" id="ARBA00009437"/>
    </source>
</evidence>
<organism evidence="6 7">
    <name type="scientific">Ornithinibacillus bavariensis</name>
    <dbReference type="NCBI Taxonomy" id="545502"/>
    <lineage>
        <taxon>Bacteria</taxon>
        <taxon>Bacillati</taxon>
        <taxon>Bacillota</taxon>
        <taxon>Bacilli</taxon>
        <taxon>Bacillales</taxon>
        <taxon>Bacillaceae</taxon>
        <taxon>Ornithinibacillus</taxon>
    </lineage>
</organism>
<name>A0A919X8E0_9BACI</name>
<evidence type="ECO:0000256" key="4">
    <source>
        <dbReference type="ARBA" id="ARBA00023163"/>
    </source>
</evidence>
<proteinExistence type="inferred from homology"/>
<dbReference type="PRINTS" id="PR00039">
    <property type="entry name" value="HTHLYSR"/>
</dbReference>
<dbReference type="GO" id="GO:0003700">
    <property type="term" value="F:DNA-binding transcription factor activity"/>
    <property type="evidence" value="ECO:0007669"/>
    <property type="project" value="InterPro"/>
</dbReference>
<dbReference type="InterPro" id="IPR005119">
    <property type="entry name" value="LysR_subst-bd"/>
</dbReference>
<dbReference type="SUPFAM" id="SSF46785">
    <property type="entry name" value="Winged helix' DNA-binding domain"/>
    <property type="match status" value="1"/>
</dbReference>
<dbReference type="InterPro" id="IPR036390">
    <property type="entry name" value="WH_DNA-bd_sf"/>
</dbReference>
<evidence type="ECO:0000259" key="5">
    <source>
        <dbReference type="PROSITE" id="PS50931"/>
    </source>
</evidence>
<evidence type="ECO:0000313" key="7">
    <source>
        <dbReference type="Proteomes" id="UP000676917"/>
    </source>
</evidence>
<reference evidence="6" key="1">
    <citation type="submission" date="2021-03" db="EMBL/GenBank/DDBJ databases">
        <title>Antimicrobial resistance genes in bacteria isolated from Japanese honey, and their potential for conferring macrolide and lincosamide resistance in the American foulbrood pathogen Paenibacillus larvae.</title>
        <authorList>
            <person name="Okamoto M."/>
            <person name="Kumagai M."/>
            <person name="Kanamori H."/>
            <person name="Takamatsu D."/>
        </authorList>
    </citation>
    <scope>NUCLEOTIDE SEQUENCE</scope>
    <source>
        <strain evidence="6">J43TS3</strain>
    </source>
</reference>
<keyword evidence="3" id="KW-0238">DNA-binding</keyword>
<evidence type="ECO:0000256" key="2">
    <source>
        <dbReference type="ARBA" id="ARBA00023015"/>
    </source>
</evidence>
<dbReference type="GO" id="GO:0000976">
    <property type="term" value="F:transcription cis-regulatory region binding"/>
    <property type="evidence" value="ECO:0007669"/>
    <property type="project" value="TreeGrafter"/>
</dbReference>
<sequence>MDIKNLKTFILAAEYENYRQVAEKLYLTQPAITFQIKQLEKELGGQLFHKDGRNIVLTEFGRMFYHEASEIISQFEKSLHRMNQFKQGYHKLLRIAISPLLADTILPTILHKYMATHPNVEFTIQVMESRLISQQIENGDVDVGLSSLPGSSLIKTIQFHEENVVLVMRHDGYDAESGPILDGLGILEEHILFTDNHPYYWGKLKEQLLLKIPSLRMMKVNQTYVTKRFVLEGMGVSFLPLSSINKEIIEGRLLEIPVHFIETPRAGMYFLYKNNHQFDPELMNFIASFHFS</sequence>
<dbReference type="EMBL" id="BORP01000001">
    <property type="protein sequence ID" value="GIO26317.1"/>
    <property type="molecule type" value="Genomic_DNA"/>
</dbReference>
<dbReference type="SUPFAM" id="SSF53850">
    <property type="entry name" value="Periplasmic binding protein-like II"/>
    <property type="match status" value="1"/>
</dbReference>
<dbReference type="Pfam" id="PF03466">
    <property type="entry name" value="LysR_substrate"/>
    <property type="match status" value="1"/>
</dbReference>
<dbReference type="PROSITE" id="PS50931">
    <property type="entry name" value="HTH_LYSR"/>
    <property type="match status" value="1"/>
</dbReference>
<dbReference type="PANTHER" id="PTHR30126">
    <property type="entry name" value="HTH-TYPE TRANSCRIPTIONAL REGULATOR"/>
    <property type="match status" value="1"/>
</dbReference>
<evidence type="ECO:0000256" key="3">
    <source>
        <dbReference type="ARBA" id="ARBA00023125"/>
    </source>
</evidence>
<protein>
    <submittedName>
        <fullName evidence="6">HTH-type transcriptional regulator CitR</fullName>
    </submittedName>
</protein>
<keyword evidence="2" id="KW-0805">Transcription regulation</keyword>
<dbReference type="InterPro" id="IPR036388">
    <property type="entry name" value="WH-like_DNA-bd_sf"/>
</dbReference>
<evidence type="ECO:0000313" key="6">
    <source>
        <dbReference type="EMBL" id="GIO26317.1"/>
    </source>
</evidence>
<dbReference type="FunFam" id="1.10.10.10:FF:000001">
    <property type="entry name" value="LysR family transcriptional regulator"/>
    <property type="match status" value="1"/>
</dbReference>
<keyword evidence="4" id="KW-0804">Transcription</keyword>
<gene>
    <name evidence="6" type="primary">citR</name>
    <name evidence="6" type="ORF">J43TS3_09280</name>
</gene>
<comment type="caution">
    <text evidence="6">The sequence shown here is derived from an EMBL/GenBank/DDBJ whole genome shotgun (WGS) entry which is preliminary data.</text>
</comment>
<dbReference type="RefSeq" id="WP_212919794.1">
    <property type="nucleotide sequence ID" value="NZ_BORP01000001.1"/>
</dbReference>
<dbReference type="AlphaFoldDB" id="A0A919X8E0"/>
<dbReference type="Pfam" id="PF00126">
    <property type="entry name" value="HTH_1"/>
    <property type="match status" value="1"/>
</dbReference>
<keyword evidence="7" id="KW-1185">Reference proteome</keyword>
<dbReference type="Proteomes" id="UP000676917">
    <property type="component" value="Unassembled WGS sequence"/>
</dbReference>
<dbReference type="Gene3D" id="3.40.190.290">
    <property type="match status" value="1"/>
</dbReference>
<dbReference type="InterPro" id="IPR000847">
    <property type="entry name" value="LysR_HTH_N"/>
</dbReference>
<dbReference type="CDD" id="cd05466">
    <property type="entry name" value="PBP2_LTTR_substrate"/>
    <property type="match status" value="1"/>
</dbReference>
<feature type="domain" description="HTH lysR-type" evidence="5">
    <location>
        <begin position="1"/>
        <end position="58"/>
    </location>
</feature>
<dbReference type="PANTHER" id="PTHR30126:SF64">
    <property type="entry name" value="HTH-TYPE TRANSCRIPTIONAL REGULATOR CITR"/>
    <property type="match status" value="1"/>
</dbReference>